<dbReference type="Proteomes" id="UP000706124">
    <property type="component" value="Unassembled WGS sequence"/>
</dbReference>
<dbReference type="InterPro" id="IPR027417">
    <property type="entry name" value="P-loop_NTPase"/>
</dbReference>
<dbReference type="OrthoDB" id="2316594at2759"/>
<gene>
    <name evidence="2" type="ORF">E4U60_007802</name>
</gene>
<evidence type="ECO:0000256" key="1">
    <source>
        <dbReference type="SAM" id="MobiDB-lite"/>
    </source>
</evidence>
<feature type="compositionally biased region" description="Low complexity" evidence="1">
    <location>
        <begin position="90"/>
        <end position="110"/>
    </location>
</feature>
<dbReference type="EMBL" id="SRPO01000093">
    <property type="protein sequence ID" value="KAG5941649.1"/>
    <property type="molecule type" value="Genomic_DNA"/>
</dbReference>
<feature type="compositionally biased region" description="Polar residues" evidence="1">
    <location>
        <begin position="72"/>
        <end position="89"/>
    </location>
</feature>
<accession>A0A9P7MF86</accession>
<dbReference type="AlphaFoldDB" id="A0A9P7MF86"/>
<organism evidence="2 3">
    <name type="scientific">Claviceps pazoutovae</name>
    <dbReference type="NCBI Taxonomy" id="1649127"/>
    <lineage>
        <taxon>Eukaryota</taxon>
        <taxon>Fungi</taxon>
        <taxon>Dikarya</taxon>
        <taxon>Ascomycota</taxon>
        <taxon>Pezizomycotina</taxon>
        <taxon>Sordariomycetes</taxon>
        <taxon>Hypocreomycetidae</taxon>
        <taxon>Hypocreales</taxon>
        <taxon>Clavicipitaceae</taxon>
        <taxon>Claviceps</taxon>
    </lineage>
</organism>
<comment type="caution">
    <text evidence="2">The sequence shown here is derived from an EMBL/GenBank/DDBJ whole genome shotgun (WGS) entry which is preliminary data.</text>
</comment>
<feature type="region of interest" description="Disordered" evidence="1">
    <location>
        <begin position="72"/>
        <end position="116"/>
    </location>
</feature>
<protein>
    <submittedName>
        <fullName evidence="2">Uncharacterized protein</fullName>
    </submittedName>
</protein>
<dbReference type="SUPFAM" id="SSF52540">
    <property type="entry name" value="P-loop containing nucleoside triphosphate hydrolases"/>
    <property type="match status" value="1"/>
</dbReference>
<sequence length="589" mass="64425">MATKNAVDDMQKKLRLLKLHSKDLDDREIVNAPIFTEAVRNHVDGREVPDALLFSQYGLLGGEVAKLRELSSRNSNRETVSSGNIFTPISSTTMSSRCSSSESGSGNSSNLTHEEMKPEDAPFVHYNVAAPSSTFICGSQGSGKSHTLSCMLENCLLESDANTLPKPLTGIVFHYDAFSSDGNGQPCEAAHLSSNPHVRVRILCSPTNVGQMKITYGRFKNVEVQELRLSQRNLNTRRMLDLMAVSSTQGGALPLYFHIIMRILKDMRIEQQKTPGGYFNYRTFRDAVKEASLSKDQTGPLNQRLETLESFMAQEDVGRVQYRATRGVSRAQVDTATRWEGKPGQLTIVDLSCPCTTAESACALFNICLSLFLEQNTKTGRVIALDEAHKYMTDSAESQTLTESLLATIRLQRHLGARVIIATQEPTISPKLLDLCSITIVHRFTSPDWLQSLKKHLAAAQPNLIQSSSTEIAGSGDQVAVLNRPDALTALFARIVALRQGEALLFCPSALIGAQKSDSVVPEDGAAKDGFADWAKAQNGTAGSQEDQQDHNVLVDASGNRLVRLGCGLMHIRVRERVTDDGGQSIMAR</sequence>
<dbReference type="Gene3D" id="3.40.50.300">
    <property type="entry name" value="P-loop containing nucleotide triphosphate hydrolases"/>
    <property type="match status" value="1"/>
</dbReference>
<keyword evidence="3" id="KW-1185">Reference proteome</keyword>
<reference evidence="2 3" key="1">
    <citation type="journal article" date="2020" name="bioRxiv">
        <title>Whole genome comparisons of ergot fungi reveals the divergence and evolution of species within the genus Claviceps are the result of varying mechanisms driving genome evolution and host range expansion.</title>
        <authorList>
            <person name="Wyka S.A."/>
            <person name="Mondo S.J."/>
            <person name="Liu M."/>
            <person name="Dettman J."/>
            <person name="Nalam V."/>
            <person name="Broders K.D."/>
        </authorList>
    </citation>
    <scope>NUCLEOTIDE SEQUENCE [LARGE SCALE GENOMIC DNA]</scope>
    <source>
        <strain evidence="2 3">CCC 1485</strain>
    </source>
</reference>
<evidence type="ECO:0000313" key="3">
    <source>
        <dbReference type="Proteomes" id="UP000706124"/>
    </source>
</evidence>
<name>A0A9P7MF86_9HYPO</name>
<proteinExistence type="predicted"/>
<evidence type="ECO:0000313" key="2">
    <source>
        <dbReference type="EMBL" id="KAG5941649.1"/>
    </source>
</evidence>